<feature type="domain" description="Tyr recombinase" evidence="5">
    <location>
        <begin position="168"/>
        <end position="361"/>
    </location>
</feature>
<keyword evidence="7" id="KW-1185">Reference proteome</keyword>
<dbReference type="RefSeq" id="WP_207675634.1">
    <property type="nucleotide sequence ID" value="NZ_JAFREM010000039.1"/>
</dbReference>
<dbReference type="PANTHER" id="PTHR30349">
    <property type="entry name" value="PHAGE INTEGRASE-RELATED"/>
    <property type="match status" value="1"/>
</dbReference>
<accession>A0ABS3LHW2</accession>
<dbReference type="InterPro" id="IPR050090">
    <property type="entry name" value="Tyrosine_recombinase_XerCD"/>
</dbReference>
<evidence type="ECO:0000259" key="5">
    <source>
        <dbReference type="PROSITE" id="PS51898"/>
    </source>
</evidence>
<evidence type="ECO:0000313" key="7">
    <source>
        <dbReference type="Proteomes" id="UP000664601"/>
    </source>
</evidence>
<dbReference type="Pfam" id="PF14659">
    <property type="entry name" value="Phage_int_SAM_3"/>
    <property type="match status" value="1"/>
</dbReference>
<evidence type="ECO:0000256" key="1">
    <source>
        <dbReference type="ARBA" id="ARBA00008857"/>
    </source>
</evidence>
<comment type="caution">
    <text evidence="6">The sequence shown here is derived from an EMBL/GenBank/DDBJ whole genome shotgun (WGS) entry which is preliminary data.</text>
</comment>
<dbReference type="Pfam" id="PF00589">
    <property type="entry name" value="Phage_integrase"/>
    <property type="match status" value="1"/>
</dbReference>
<dbReference type="InterPro" id="IPR004107">
    <property type="entry name" value="Integrase_SAM-like_N"/>
</dbReference>
<dbReference type="Proteomes" id="UP000664601">
    <property type="component" value="Unassembled WGS sequence"/>
</dbReference>
<name>A0ABS3LHW2_9ENTE</name>
<evidence type="ECO:0000256" key="2">
    <source>
        <dbReference type="ARBA" id="ARBA00022908"/>
    </source>
</evidence>
<dbReference type="SUPFAM" id="SSF56349">
    <property type="entry name" value="DNA breaking-rejoining enzymes"/>
    <property type="match status" value="1"/>
</dbReference>
<dbReference type="PROSITE" id="PS51898">
    <property type="entry name" value="TYR_RECOMBINASE"/>
    <property type="match status" value="1"/>
</dbReference>
<reference evidence="6 7" key="1">
    <citation type="submission" date="2021-03" db="EMBL/GenBank/DDBJ databases">
        <title>Enterococcal diversity collection.</title>
        <authorList>
            <person name="Gilmore M.S."/>
            <person name="Schwartzman J."/>
            <person name="Van Tyne D."/>
            <person name="Martin M."/>
            <person name="Earl A.M."/>
            <person name="Manson A.L."/>
            <person name="Straub T."/>
            <person name="Salamzade R."/>
            <person name="Saavedra J."/>
            <person name="Lebreton F."/>
            <person name="Prichula J."/>
            <person name="Schaufler K."/>
            <person name="Gaca A."/>
            <person name="Sgardioli B."/>
            <person name="Wagenaar J."/>
            <person name="Strong T."/>
        </authorList>
    </citation>
    <scope>NUCLEOTIDE SEQUENCE [LARGE SCALE GENOMIC DNA]</scope>
    <source>
        <strain evidence="6 7">669A</strain>
    </source>
</reference>
<keyword evidence="3" id="KW-0238">DNA-binding</keyword>
<comment type="similarity">
    <text evidence="1">Belongs to the 'phage' integrase family.</text>
</comment>
<dbReference type="InterPro" id="IPR010998">
    <property type="entry name" value="Integrase_recombinase_N"/>
</dbReference>
<dbReference type="Gene3D" id="1.10.443.10">
    <property type="entry name" value="Intergrase catalytic core"/>
    <property type="match status" value="1"/>
</dbReference>
<evidence type="ECO:0000256" key="4">
    <source>
        <dbReference type="ARBA" id="ARBA00023172"/>
    </source>
</evidence>
<dbReference type="Gene3D" id="1.10.150.130">
    <property type="match status" value="1"/>
</dbReference>
<dbReference type="InterPro" id="IPR013762">
    <property type="entry name" value="Integrase-like_cat_sf"/>
</dbReference>
<dbReference type="EMBL" id="JAFREM010000039">
    <property type="protein sequence ID" value="MBO1308643.1"/>
    <property type="molecule type" value="Genomic_DNA"/>
</dbReference>
<keyword evidence="4" id="KW-0233">DNA recombination</keyword>
<protein>
    <submittedName>
        <fullName evidence="6">Site-specific integrase</fullName>
    </submittedName>
</protein>
<dbReference type="InterPro" id="IPR002104">
    <property type="entry name" value="Integrase_catalytic"/>
</dbReference>
<dbReference type="PANTHER" id="PTHR30349:SF64">
    <property type="entry name" value="PROPHAGE INTEGRASE INTD-RELATED"/>
    <property type="match status" value="1"/>
</dbReference>
<gene>
    <name evidence="6" type="ORF">JZO70_20885</name>
</gene>
<organism evidence="6 7">
    <name type="scientific">Candidatus Enterococcus moelleringii</name>
    <dbReference type="NCBI Taxonomy" id="2815325"/>
    <lineage>
        <taxon>Bacteria</taxon>
        <taxon>Bacillati</taxon>
        <taxon>Bacillota</taxon>
        <taxon>Bacilli</taxon>
        <taxon>Lactobacillales</taxon>
        <taxon>Enterococcaceae</taxon>
        <taxon>Enterococcus</taxon>
    </lineage>
</organism>
<dbReference type="CDD" id="cd01189">
    <property type="entry name" value="INT_ICEBs1_C_like"/>
    <property type="match status" value="1"/>
</dbReference>
<keyword evidence="2" id="KW-0229">DNA integration</keyword>
<evidence type="ECO:0000256" key="3">
    <source>
        <dbReference type="ARBA" id="ARBA00023125"/>
    </source>
</evidence>
<sequence length="368" mass="42099">MRRGENIYKRKDKRWEGRYAVGRKSNGKLIYRSVYGRTVKDVQRKLYPLKAKYQKIMDEQGSSRISLEEWGFHWLHAVKPDVKDSTFANYNHKLCHYVIAVLGHYALNELNEATSQQLLDDLIQRGLKPSTMHVIFRIAKQCANAAIEKKLINSNPFSSIRLPKAIKVVNQALTKQEQKKLEETAMAEKNGRGLPTLLALHAGLRIGEVAALAWSDVDFENGQINVKSTYQRIFSVFGEQKTELIYTSAKTASSIRSIPMSNALREALLEHKEQSVGEFVFSTKDNPLEPRLLTYHFHKIREKAGLDHVHFHQLRHTFATRCVESRADVKNVSYLMGHSSALITLDTYTGSMKEQRIEVVKQMEQSIG</sequence>
<dbReference type="InterPro" id="IPR011010">
    <property type="entry name" value="DNA_brk_join_enz"/>
</dbReference>
<proteinExistence type="inferred from homology"/>
<evidence type="ECO:0000313" key="6">
    <source>
        <dbReference type="EMBL" id="MBO1308643.1"/>
    </source>
</evidence>